<dbReference type="Pfam" id="PF04335">
    <property type="entry name" value="VirB8"/>
    <property type="match status" value="1"/>
</dbReference>
<gene>
    <name evidence="7" type="primary">ptlE</name>
    <name evidence="7" type="ORF">NCTC10060_00005</name>
</gene>
<evidence type="ECO:0000256" key="1">
    <source>
        <dbReference type="ARBA" id="ARBA00004167"/>
    </source>
</evidence>
<accession>A0A379TQV9</accession>
<organism evidence="7 8">
    <name type="scientific">Salmonella diarizonae</name>
    <dbReference type="NCBI Taxonomy" id="59204"/>
    <lineage>
        <taxon>Bacteria</taxon>
        <taxon>Pseudomonadati</taxon>
        <taxon>Pseudomonadota</taxon>
        <taxon>Gammaproteobacteria</taxon>
        <taxon>Enterobacterales</taxon>
        <taxon>Enterobacteriaceae</taxon>
        <taxon>Salmonella</taxon>
    </lineage>
</organism>
<dbReference type="AlphaFoldDB" id="A0A379TQV9"/>
<dbReference type="Gene3D" id="3.10.450.230">
    <property type="entry name" value="VirB8 protein"/>
    <property type="match status" value="1"/>
</dbReference>
<proteinExistence type="predicted"/>
<evidence type="ECO:0000256" key="5">
    <source>
        <dbReference type="SAM" id="Phobius"/>
    </source>
</evidence>
<name>A0A379TQV9_SALDZ</name>
<keyword evidence="3 5" id="KW-1133">Transmembrane helix</keyword>
<comment type="subcellular location">
    <subcellularLocation>
        <location evidence="1">Membrane</location>
        <topology evidence="1">Single-pass membrane protein</topology>
    </subcellularLocation>
</comment>
<evidence type="ECO:0000256" key="3">
    <source>
        <dbReference type="ARBA" id="ARBA00022989"/>
    </source>
</evidence>
<evidence type="ECO:0000256" key="2">
    <source>
        <dbReference type="ARBA" id="ARBA00022692"/>
    </source>
</evidence>
<protein>
    <submittedName>
        <fullName evidence="7">Conjugal transfer protein</fullName>
    </submittedName>
</protein>
<sequence>MLFGKGKKKIDEEHQLHYGDGKLEKKNSEVIQDIRAYTMAARWFEKRVAEDYRKKARNSRRLSIFFGILAFASVIAVMGLTPLKTVETTIIRVDRNSGYMDVIRPGWKKEDTKEVADDKHYISMYILARERYNWASQKANFAIVQQLSYPDVFNEYKNFQLSSKGYVATLGSSRQVDVSIDSIVPLPVSHEKKLGERDDIKTYQVRFSQSLLDAEGKPVSDIGQQLKLDADGKPIAEPKRVYWTAIISFDYRNAPLTEGAGWVNPKGFGVLAYSKTQEIREGR</sequence>
<dbReference type="GO" id="GO:0016020">
    <property type="term" value="C:membrane"/>
    <property type="evidence" value="ECO:0007669"/>
    <property type="project" value="UniProtKB-SubCell"/>
</dbReference>
<evidence type="ECO:0000259" key="6">
    <source>
        <dbReference type="Pfam" id="PF04335"/>
    </source>
</evidence>
<dbReference type="InterPro" id="IPR032710">
    <property type="entry name" value="NTF2-like_dom_sf"/>
</dbReference>
<evidence type="ECO:0000313" key="8">
    <source>
        <dbReference type="Proteomes" id="UP000254633"/>
    </source>
</evidence>
<dbReference type="SUPFAM" id="SSF54427">
    <property type="entry name" value="NTF2-like"/>
    <property type="match status" value="1"/>
</dbReference>
<keyword evidence="4 5" id="KW-0472">Membrane</keyword>
<feature type="domain" description="Bacterial virulence protein VirB8" evidence="6">
    <location>
        <begin position="41"/>
        <end position="218"/>
    </location>
</feature>
<dbReference type="RefSeq" id="WP_136058624.1">
    <property type="nucleotide sequence ID" value="NZ_DACWWF010000017.1"/>
</dbReference>
<dbReference type="Proteomes" id="UP000254633">
    <property type="component" value="Unassembled WGS sequence"/>
</dbReference>
<dbReference type="CDD" id="cd16424">
    <property type="entry name" value="VirB8"/>
    <property type="match status" value="1"/>
</dbReference>
<dbReference type="InterPro" id="IPR007430">
    <property type="entry name" value="VirB8"/>
</dbReference>
<reference evidence="7 8" key="1">
    <citation type="submission" date="2018-06" db="EMBL/GenBank/DDBJ databases">
        <authorList>
            <consortium name="Pathogen Informatics"/>
            <person name="Doyle S."/>
        </authorList>
    </citation>
    <scope>NUCLEOTIDE SEQUENCE [LARGE SCALE GENOMIC DNA]</scope>
    <source>
        <strain evidence="7 8">NCTC10060</strain>
    </source>
</reference>
<dbReference type="EMBL" id="UGXH01000001">
    <property type="protein sequence ID" value="SUG52978.1"/>
    <property type="molecule type" value="Genomic_DNA"/>
</dbReference>
<feature type="transmembrane region" description="Helical" evidence="5">
    <location>
        <begin position="62"/>
        <end position="83"/>
    </location>
</feature>
<evidence type="ECO:0000256" key="4">
    <source>
        <dbReference type="ARBA" id="ARBA00023136"/>
    </source>
</evidence>
<evidence type="ECO:0000313" key="7">
    <source>
        <dbReference type="EMBL" id="SUG52978.1"/>
    </source>
</evidence>
<keyword evidence="2 5" id="KW-0812">Transmembrane</keyword>